<evidence type="ECO:0000256" key="1">
    <source>
        <dbReference type="ARBA" id="ARBA00004141"/>
    </source>
</evidence>
<gene>
    <name evidence="7" type="ORF">TSUD_254700</name>
</gene>
<reference evidence="8" key="1">
    <citation type="journal article" date="2017" name="Front. Plant Sci.">
        <title>Climate Clever Clovers: New Paradigm to Reduce the Environmental Footprint of Ruminants by Breeding Low Methanogenic Forages Utilizing Haplotype Variation.</title>
        <authorList>
            <person name="Kaur P."/>
            <person name="Appels R."/>
            <person name="Bayer P.E."/>
            <person name="Keeble-Gagnere G."/>
            <person name="Wang J."/>
            <person name="Hirakawa H."/>
            <person name="Shirasawa K."/>
            <person name="Vercoe P."/>
            <person name="Stefanova K."/>
            <person name="Durmic Z."/>
            <person name="Nichols P."/>
            <person name="Revell C."/>
            <person name="Isobe S.N."/>
            <person name="Edwards D."/>
            <person name="Erskine W."/>
        </authorList>
    </citation>
    <scope>NUCLEOTIDE SEQUENCE [LARGE SCALE GENOMIC DNA]</scope>
    <source>
        <strain evidence="8">cv. Daliak</strain>
    </source>
</reference>
<evidence type="ECO:0000256" key="5">
    <source>
        <dbReference type="ARBA" id="ARBA00023136"/>
    </source>
</evidence>
<protein>
    <recommendedName>
        <fullName evidence="9">Protein DETOXIFICATION</fullName>
    </recommendedName>
</protein>
<dbReference type="OrthoDB" id="2126698at2759"/>
<evidence type="ECO:0000256" key="2">
    <source>
        <dbReference type="ARBA" id="ARBA00010199"/>
    </source>
</evidence>
<dbReference type="GO" id="GO:0009507">
    <property type="term" value="C:chloroplast"/>
    <property type="evidence" value="ECO:0007669"/>
    <property type="project" value="TreeGrafter"/>
</dbReference>
<keyword evidence="4 6" id="KW-1133">Transmembrane helix</keyword>
<dbReference type="Pfam" id="PF01554">
    <property type="entry name" value="MatE"/>
    <property type="match status" value="1"/>
</dbReference>
<evidence type="ECO:0008006" key="9">
    <source>
        <dbReference type="Google" id="ProtNLM"/>
    </source>
</evidence>
<dbReference type="Proteomes" id="UP000242715">
    <property type="component" value="Unassembled WGS sequence"/>
</dbReference>
<keyword evidence="3 6" id="KW-0812">Transmembrane</keyword>
<evidence type="ECO:0000313" key="8">
    <source>
        <dbReference type="Proteomes" id="UP000242715"/>
    </source>
</evidence>
<dbReference type="GO" id="GO:0016020">
    <property type="term" value="C:membrane"/>
    <property type="evidence" value="ECO:0007669"/>
    <property type="project" value="UniProtKB-SubCell"/>
</dbReference>
<feature type="transmembrane region" description="Helical" evidence="6">
    <location>
        <begin position="139"/>
        <end position="159"/>
    </location>
</feature>
<feature type="transmembrane region" description="Helical" evidence="6">
    <location>
        <begin position="238"/>
        <end position="259"/>
    </location>
</feature>
<dbReference type="PANTHER" id="PTHR42893:SF45">
    <property type="entry name" value="PROTEIN DETOXIFICATION 45, CHLOROPLASTIC"/>
    <property type="match status" value="1"/>
</dbReference>
<evidence type="ECO:0000256" key="4">
    <source>
        <dbReference type="ARBA" id="ARBA00022989"/>
    </source>
</evidence>
<dbReference type="PANTHER" id="PTHR42893">
    <property type="entry name" value="PROTEIN DETOXIFICATION 44, CHLOROPLASTIC-RELATED"/>
    <property type="match status" value="1"/>
</dbReference>
<feature type="transmembrane region" description="Helical" evidence="6">
    <location>
        <begin position="208"/>
        <end position="226"/>
    </location>
</feature>
<dbReference type="EMBL" id="DF973969">
    <property type="protein sequence ID" value="GAU43386.1"/>
    <property type="molecule type" value="Genomic_DNA"/>
</dbReference>
<dbReference type="GO" id="GO:0015297">
    <property type="term" value="F:antiporter activity"/>
    <property type="evidence" value="ECO:0007669"/>
    <property type="project" value="InterPro"/>
</dbReference>
<feature type="transmembrane region" description="Helical" evidence="6">
    <location>
        <begin position="328"/>
        <end position="346"/>
    </location>
</feature>
<evidence type="ECO:0000256" key="6">
    <source>
        <dbReference type="SAM" id="Phobius"/>
    </source>
</evidence>
<feature type="transmembrane region" description="Helical" evidence="6">
    <location>
        <begin position="89"/>
        <end position="109"/>
    </location>
</feature>
<feature type="transmembrane region" description="Helical" evidence="6">
    <location>
        <begin position="271"/>
        <end position="289"/>
    </location>
</feature>
<comment type="subcellular location">
    <subcellularLocation>
        <location evidence="1">Membrane</location>
        <topology evidence="1">Multi-pass membrane protein</topology>
    </subcellularLocation>
</comment>
<proteinExistence type="inferred from homology"/>
<feature type="transmembrane region" description="Helical" evidence="6">
    <location>
        <begin position="301"/>
        <end position="322"/>
    </location>
</feature>
<evidence type="ECO:0000256" key="3">
    <source>
        <dbReference type="ARBA" id="ARBA00022692"/>
    </source>
</evidence>
<evidence type="ECO:0000313" key="7">
    <source>
        <dbReference type="EMBL" id="GAU43386.1"/>
    </source>
</evidence>
<comment type="similarity">
    <text evidence="2">Belongs to the multi antimicrobial extrusion (MATE) (TC 2.A.66.1) family.</text>
</comment>
<sequence length="430" mass="46184">MAQLMETAYIGRLGTLELASADQGGNIEISGNGNPFKAVYQRKQLSSVSTALLLALGLGVFEAFALYLGSGTFLRLIGVSAGNPTLAPAQKFLSLRAFGAPAVVLSLALQGIFRGIGNLSAVFLFPLLMYYFNWGVAGAAISTVLSQYIGTLLMIWCLNKRAVLLPPKMGNLQFGGYIKSGGFLLGRTLAVLTTMTLGTSMAARHGPVAMAAHQICMQVWLAVSLLTDALAASGQIGLLTGICLTAILGVSFGSLATLFTQDLEVLQVVRTGVLFVSASQPFNALAYIFDGLHYGVSDFPYAALSMMFVGAVSSAFLVYASSHFGLQGVWLGLTLFMALRVVAGSVRGRARKNREAVLCSSSRWPLAEWKWKRCSILFLMITIKEWSLVVSTQGFSDCRDGLLILKTGNMDETVDLMFYRMMIICTGYNI</sequence>
<feature type="transmembrane region" description="Helical" evidence="6">
    <location>
        <begin position="51"/>
        <end position="69"/>
    </location>
</feature>
<organism evidence="7 8">
    <name type="scientific">Trifolium subterraneum</name>
    <name type="common">Subterranean clover</name>
    <dbReference type="NCBI Taxonomy" id="3900"/>
    <lineage>
        <taxon>Eukaryota</taxon>
        <taxon>Viridiplantae</taxon>
        <taxon>Streptophyta</taxon>
        <taxon>Embryophyta</taxon>
        <taxon>Tracheophyta</taxon>
        <taxon>Spermatophyta</taxon>
        <taxon>Magnoliopsida</taxon>
        <taxon>eudicotyledons</taxon>
        <taxon>Gunneridae</taxon>
        <taxon>Pentapetalae</taxon>
        <taxon>rosids</taxon>
        <taxon>fabids</taxon>
        <taxon>Fabales</taxon>
        <taxon>Fabaceae</taxon>
        <taxon>Papilionoideae</taxon>
        <taxon>50 kb inversion clade</taxon>
        <taxon>NPAAA clade</taxon>
        <taxon>Hologalegina</taxon>
        <taxon>IRL clade</taxon>
        <taxon>Trifolieae</taxon>
        <taxon>Trifolium</taxon>
    </lineage>
</organism>
<feature type="transmembrane region" description="Helical" evidence="6">
    <location>
        <begin position="180"/>
        <end position="202"/>
    </location>
</feature>
<dbReference type="InterPro" id="IPR002528">
    <property type="entry name" value="MATE_fam"/>
</dbReference>
<keyword evidence="5 6" id="KW-0472">Membrane</keyword>
<dbReference type="InterPro" id="IPR044644">
    <property type="entry name" value="DinF-like"/>
</dbReference>
<dbReference type="AlphaFoldDB" id="A0A2Z6NHW6"/>
<name>A0A2Z6NHW6_TRISU</name>
<keyword evidence="8" id="KW-1185">Reference proteome</keyword>
<accession>A0A2Z6NHW6</accession>
<dbReference type="GO" id="GO:0042910">
    <property type="term" value="F:xenobiotic transmembrane transporter activity"/>
    <property type="evidence" value="ECO:0007669"/>
    <property type="project" value="InterPro"/>
</dbReference>